<feature type="transmembrane region" description="Helical" evidence="6">
    <location>
        <begin position="628"/>
        <end position="651"/>
    </location>
</feature>
<dbReference type="VEuPathDB" id="FungiDB:AB675_10329"/>
<dbReference type="RefSeq" id="XP_017997418.1">
    <property type="nucleotide sequence ID" value="XM_018139093.1"/>
</dbReference>
<evidence type="ECO:0000256" key="5">
    <source>
        <dbReference type="SAM" id="MobiDB-lite"/>
    </source>
</evidence>
<dbReference type="GO" id="GO:0022857">
    <property type="term" value="F:transmembrane transporter activity"/>
    <property type="evidence" value="ECO:0007669"/>
    <property type="project" value="TreeGrafter"/>
</dbReference>
<evidence type="ECO:0000313" key="7">
    <source>
        <dbReference type="EMBL" id="KPI37455.1"/>
    </source>
</evidence>
<dbReference type="EMBL" id="LFJN01000024">
    <property type="protein sequence ID" value="KPI37455.1"/>
    <property type="molecule type" value="Genomic_DNA"/>
</dbReference>
<reference evidence="7 8" key="1">
    <citation type="submission" date="2015-06" db="EMBL/GenBank/DDBJ databases">
        <title>Draft genome of the ant-associated black yeast Phialophora attae CBS 131958.</title>
        <authorList>
            <person name="Moreno L.F."/>
            <person name="Stielow B.J."/>
            <person name="de Hoog S."/>
            <person name="Vicente V.A."/>
            <person name="Weiss V.A."/>
            <person name="de Vries M."/>
            <person name="Cruz L.M."/>
            <person name="Souza E.M."/>
        </authorList>
    </citation>
    <scope>NUCLEOTIDE SEQUENCE [LARGE SCALE GENOMIC DNA]</scope>
    <source>
        <strain evidence="7 8">CBS 131958</strain>
    </source>
</reference>
<evidence type="ECO:0000256" key="2">
    <source>
        <dbReference type="ARBA" id="ARBA00022692"/>
    </source>
</evidence>
<keyword evidence="3 6" id="KW-1133">Transmembrane helix</keyword>
<feature type="transmembrane region" description="Helical" evidence="6">
    <location>
        <begin position="657"/>
        <end position="682"/>
    </location>
</feature>
<feature type="compositionally biased region" description="Basic and acidic residues" evidence="5">
    <location>
        <begin position="31"/>
        <end position="44"/>
    </location>
</feature>
<protein>
    <submittedName>
        <fullName evidence="7">Uncharacterized protein</fullName>
    </submittedName>
</protein>
<comment type="subcellular location">
    <subcellularLocation>
        <location evidence="1">Membrane</location>
        <topology evidence="1">Multi-pass membrane protein</topology>
    </subcellularLocation>
</comment>
<feature type="transmembrane region" description="Helical" evidence="6">
    <location>
        <begin position="283"/>
        <end position="304"/>
    </location>
</feature>
<feature type="transmembrane region" description="Helical" evidence="6">
    <location>
        <begin position="316"/>
        <end position="338"/>
    </location>
</feature>
<dbReference type="PANTHER" id="PTHR23502">
    <property type="entry name" value="MAJOR FACILITATOR SUPERFAMILY"/>
    <property type="match status" value="1"/>
</dbReference>
<dbReference type="STRING" id="1664694.A0A0N1H0T1"/>
<comment type="caution">
    <text evidence="7">The sequence shown here is derived from an EMBL/GenBank/DDBJ whole genome shotgun (WGS) entry which is preliminary data.</text>
</comment>
<dbReference type="OrthoDB" id="10250282at2759"/>
<organism evidence="7 8">
    <name type="scientific">Cyphellophora attinorum</name>
    <dbReference type="NCBI Taxonomy" id="1664694"/>
    <lineage>
        <taxon>Eukaryota</taxon>
        <taxon>Fungi</taxon>
        <taxon>Dikarya</taxon>
        <taxon>Ascomycota</taxon>
        <taxon>Pezizomycotina</taxon>
        <taxon>Eurotiomycetes</taxon>
        <taxon>Chaetothyriomycetidae</taxon>
        <taxon>Chaetothyriales</taxon>
        <taxon>Cyphellophoraceae</taxon>
        <taxon>Cyphellophora</taxon>
    </lineage>
</organism>
<sequence length="746" mass="82233">MNDTERNLTVPPIRSFTTRAAQRHPSTRTLRFSDHDGADEESPKADNAATHTITESIAKLEDLVKQITELAQDPKPIKTRRRPSESIAARGWQYLKDQGWSAEDQQSDDTQMARKVMFDIGRNATRRDDGHDHSPSKAAATLPEISLVTATEEKPSPRANGHPDAKAHVQKAWLKNDPIPPPRRTAPSTAADPGPSEETGRLDPSPLEEPKPDTHFPFTQMFGVRQNSTSFHYRRSETSDSHTVNLKKVNHVDLWNKPESFDVHSSCAHASVARDWPVGRKRLAATVACLNSACIGLIIGIYAGEVPAIQYVIADFNHYAILGNVFLYSGLAVSTLLLWPLPLLHGRKIYTVAGLALAFGLQIPQGIVVLQALSGLVLGLVSINTFATLLDLFGASLMSNNPHGEEIDPCDVRRHGGGMGLWLAAWSWCKIGTIGIGFVIGAFIIDHATVDWGFWTSLFLLMLVLMVNLIAPEVRRSAFRRTIAEFIGIDGPFSRVTRGEVKMHLDETGPYWWSEEVQAGVRMCWRMVKQPGFLFLAVYTAWVFAQFNLVLALCTLARGPPFPVAIPCVMAAVVGYFSNLAIAECFGLLMETFDVSDLQPGMTGHPPHGLEAAKTARMRTNFTSYPRVCAGVSVVQGLSFALASAATGLAGRMERRIGAMYAAGVVAGILLVLTLKLTLVLIRWKTVQMIPSQKVRQGRKDSAWEPVVLGHPSGLTRKISILEAGRYTRWEEIRRRNRLEHRLTAA</sequence>
<name>A0A0N1H0T1_9EURO</name>
<feature type="compositionally biased region" description="Basic and acidic residues" evidence="5">
    <location>
        <begin position="125"/>
        <end position="135"/>
    </location>
</feature>
<dbReference type="Proteomes" id="UP000038010">
    <property type="component" value="Unassembled WGS sequence"/>
</dbReference>
<evidence type="ECO:0000256" key="6">
    <source>
        <dbReference type="SAM" id="Phobius"/>
    </source>
</evidence>
<keyword evidence="2 6" id="KW-0812">Transmembrane</keyword>
<dbReference type="PANTHER" id="PTHR23502:SF76">
    <property type="entry name" value="POLYAMINE TRANSPORT PROTEIN"/>
    <property type="match status" value="1"/>
</dbReference>
<evidence type="ECO:0000313" key="8">
    <source>
        <dbReference type="Proteomes" id="UP000038010"/>
    </source>
</evidence>
<feature type="region of interest" description="Disordered" evidence="5">
    <location>
        <begin position="124"/>
        <end position="145"/>
    </location>
</feature>
<feature type="region of interest" description="Disordered" evidence="5">
    <location>
        <begin position="1"/>
        <end position="50"/>
    </location>
</feature>
<accession>A0A0N1H0T1</accession>
<feature type="transmembrane region" description="Helical" evidence="6">
    <location>
        <begin position="564"/>
        <end position="589"/>
    </location>
</feature>
<gene>
    <name evidence="7" type="ORF">AB675_10329</name>
</gene>
<dbReference type="GO" id="GO:0005886">
    <property type="term" value="C:plasma membrane"/>
    <property type="evidence" value="ECO:0007669"/>
    <property type="project" value="TreeGrafter"/>
</dbReference>
<dbReference type="GeneID" id="28730973"/>
<feature type="transmembrane region" description="Helical" evidence="6">
    <location>
        <begin position="452"/>
        <end position="471"/>
    </location>
</feature>
<proteinExistence type="predicted"/>
<keyword evidence="4 6" id="KW-0472">Membrane</keyword>
<evidence type="ECO:0000256" key="4">
    <source>
        <dbReference type="ARBA" id="ARBA00023136"/>
    </source>
</evidence>
<evidence type="ECO:0000256" key="1">
    <source>
        <dbReference type="ARBA" id="ARBA00004141"/>
    </source>
</evidence>
<feature type="transmembrane region" description="Helical" evidence="6">
    <location>
        <begin position="532"/>
        <end position="558"/>
    </location>
</feature>
<evidence type="ECO:0000256" key="3">
    <source>
        <dbReference type="ARBA" id="ARBA00022989"/>
    </source>
</evidence>
<keyword evidence="8" id="KW-1185">Reference proteome</keyword>
<feature type="transmembrane region" description="Helical" evidence="6">
    <location>
        <begin position="419"/>
        <end position="446"/>
    </location>
</feature>
<feature type="region of interest" description="Disordered" evidence="5">
    <location>
        <begin position="173"/>
        <end position="218"/>
    </location>
</feature>
<dbReference type="AlphaFoldDB" id="A0A0N1H0T1"/>